<evidence type="ECO:0000256" key="1">
    <source>
        <dbReference type="SAM" id="MobiDB-lite"/>
    </source>
</evidence>
<feature type="region of interest" description="Disordered" evidence="1">
    <location>
        <begin position="44"/>
        <end position="129"/>
    </location>
</feature>
<feature type="compositionally biased region" description="Low complexity" evidence="1">
    <location>
        <begin position="96"/>
        <end position="112"/>
    </location>
</feature>
<accession>A0A143PBY3</accession>
<dbReference type="EMBL" id="RQTE01000206">
    <property type="protein sequence ID" value="RZI00994.1"/>
    <property type="molecule type" value="Genomic_DNA"/>
</dbReference>
<name>A0A143PBY3_9STAP</name>
<reference evidence="2 5" key="2">
    <citation type="submission" date="2021-01" db="EMBL/GenBank/DDBJ databases">
        <title>FDA dAtabase for Regulatory Grade micrObial Sequences (FDA-ARGOS): Supporting development and validation of Infectious Disease Dx tests.</title>
        <authorList>
            <person name="Sproer C."/>
            <person name="Gronow S."/>
            <person name="Severitt S."/>
            <person name="Schroder I."/>
            <person name="Tallon L."/>
            <person name="Sadzewicz L."/>
            <person name="Zhao X."/>
            <person name="Boylan J."/>
            <person name="Ott S."/>
            <person name="Bowen H."/>
            <person name="Vavikolanu K."/>
            <person name="Mehta A."/>
            <person name="Aluvathingal J."/>
            <person name="Nadendla S."/>
            <person name="Lowell S."/>
            <person name="Myers T."/>
            <person name="Yan Y."/>
            <person name="Sichtig H."/>
        </authorList>
    </citation>
    <scope>NUCLEOTIDE SEQUENCE [LARGE SCALE GENOMIC DNA]</scope>
    <source>
        <strain evidence="2 5">FDAARGOS_1148</strain>
    </source>
</reference>
<dbReference type="Pfam" id="PF17261">
    <property type="entry name" value="DUF5327"/>
    <property type="match status" value="1"/>
</dbReference>
<dbReference type="InterPro" id="IPR035218">
    <property type="entry name" value="DUF5327"/>
</dbReference>
<dbReference type="KEGG" id="scv:A4G25_06510"/>
<evidence type="ECO:0000313" key="4">
    <source>
        <dbReference type="Proteomes" id="UP000293854"/>
    </source>
</evidence>
<reference evidence="3 4" key="1">
    <citation type="submission" date="2018-11" db="EMBL/GenBank/DDBJ databases">
        <title>Genomic profiling of Staphylococcus species from a Poultry farm system in KwaZulu-Natal, South Africa.</title>
        <authorList>
            <person name="Amoako D.G."/>
            <person name="Somboro A.M."/>
            <person name="Abia A.L.K."/>
            <person name="Bester L.A."/>
            <person name="Essack S.Y."/>
        </authorList>
    </citation>
    <scope>NUCLEOTIDE SEQUENCE [LARGE SCALE GENOMIC DNA]</scope>
    <source>
        <strain evidence="3 4">SA11</strain>
    </source>
</reference>
<dbReference type="OrthoDB" id="2418541at2"/>
<proteinExistence type="predicted"/>
<dbReference type="AlphaFoldDB" id="A0A143PBY3"/>
<dbReference type="Proteomes" id="UP000595942">
    <property type="component" value="Chromosome"/>
</dbReference>
<gene>
    <name evidence="3" type="ORF">EIG99_09935</name>
    <name evidence="2" type="ORF">I6J05_12025</name>
</gene>
<dbReference type="EMBL" id="CP068073">
    <property type="protein sequence ID" value="QQS82591.1"/>
    <property type="molecule type" value="Genomic_DNA"/>
</dbReference>
<sequence>MDKDKIIALIEQELVQADEAESEADFQKHIYAIHTLTSLYADTRSKSNNYQSVRPRYNKTYQTSSSNETGIKNNASQTAHSNVTAAEIEAMGGKVSHSNSTSNTSTPPGNSNKMVTDDELGNGDSIFNF</sequence>
<evidence type="ECO:0000313" key="2">
    <source>
        <dbReference type="EMBL" id="QQS82591.1"/>
    </source>
</evidence>
<dbReference type="GeneID" id="93727511"/>
<dbReference type="Proteomes" id="UP000293854">
    <property type="component" value="Unassembled WGS sequence"/>
</dbReference>
<evidence type="ECO:0000313" key="5">
    <source>
        <dbReference type="Proteomes" id="UP000595942"/>
    </source>
</evidence>
<keyword evidence="5" id="KW-1185">Reference proteome</keyword>
<feature type="compositionally biased region" description="Polar residues" evidence="1">
    <location>
        <begin position="59"/>
        <end position="84"/>
    </location>
</feature>
<evidence type="ECO:0000313" key="3">
    <source>
        <dbReference type="EMBL" id="RZI00994.1"/>
    </source>
</evidence>
<protein>
    <submittedName>
        <fullName evidence="2">DUF5327 family protein</fullName>
    </submittedName>
</protein>
<organism evidence="3 4">
    <name type="scientific">Staphylococcus condimenti</name>
    <dbReference type="NCBI Taxonomy" id="70255"/>
    <lineage>
        <taxon>Bacteria</taxon>
        <taxon>Bacillati</taxon>
        <taxon>Bacillota</taxon>
        <taxon>Bacilli</taxon>
        <taxon>Bacillales</taxon>
        <taxon>Staphylococcaceae</taxon>
        <taxon>Staphylococcus</taxon>
    </lineage>
</organism>
<dbReference type="RefSeq" id="WP_047131385.1">
    <property type="nucleotide sequence ID" value="NZ_CP015114.1"/>
</dbReference>